<reference evidence="2 3" key="1">
    <citation type="submission" date="2015-12" db="EMBL/GenBank/DDBJ databases">
        <title>Draft genome of the nematode, Onchocerca flexuosa.</title>
        <authorList>
            <person name="Mitreva M."/>
        </authorList>
    </citation>
    <scope>NUCLEOTIDE SEQUENCE [LARGE SCALE GENOMIC DNA]</scope>
    <source>
        <strain evidence="2">Red Deer</strain>
    </source>
</reference>
<evidence type="ECO:0000313" key="2">
    <source>
        <dbReference type="EMBL" id="OZC12255.1"/>
    </source>
</evidence>
<dbReference type="AlphaFoldDB" id="A0A238C508"/>
<proteinExistence type="predicted"/>
<keyword evidence="3" id="KW-1185">Reference proteome</keyword>
<dbReference type="Proteomes" id="UP000242913">
    <property type="component" value="Unassembled WGS sequence"/>
</dbReference>
<organism evidence="2 3">
    <name type="scientific">Onchocerca flexuosa</name>
    <dbReference type="NCBI Taxonomy" id="387005"/>
    <lineage>
        <taxon>Eukaryota</taxon>
        <taxon>Metazoa</taxon>
        <taxon>Ecdysozoa</taxon>
        <taxon>Nematoda</taxon>
        <taxon>Chromadorea</taxon>
        <taxon>Rhabditida</taxon>
        <taxon>Spirurina</taxon>
        <taxon>Spiruromorpha</taxon>
        <taxon>Filarioidea</taxon>
        <taxon>Onchocercidae</taxon>
        <taxon>Onchocerca</taxon>
    </lineage>
</organism>
<feature type="transmembrane region" description="Helical" evidence="1">
    <location>
        <begin position="27"/>
        <end position="45"/>
    </location>
</feature>
<name>A0A238C508_9BILA</name>
<protein>
    <submittedName>
        <fullName evidence="2">Uncharacterized protein</fullName>
    </submittedName>
</protein>
<dbReference type="EMBL" id="KZ269978">
    <property type="protein sequence ID" value="OZC12255.1"/>
    <property type="molecule type" value="Genomic_DNA"/>
</dbReference>
<keyword evidence="1" id="KW-0812">Transmembrane</keyword>
<keyword evidence="1" id="KW-0472">Membrane</keyword>
<gene>
    <name evidence="2" type="ORF">X798_00776</name>
</gene>
<sequence>MATFWACNIAMKYLYRQYTNRSFLNDFIAIILCFIVIPLITLVNIVNPKFAKICWKSQTLRNSKILLFIIIEGIISDYILNNGNIIKQCLFLVSAHALKRCYLYQLDWVQSIN</sequence>
<evidence type="ECO:0000256" key="1">
    <source>
        <dbReference type="SAM" id="Phobius"/>
    </source>
</evidence>
<evidence type="ECO:0000313" key="3">
    <source>
        <dbReference type="Proteomes" id="UP000242913"/>
    </source>
</evidence>
<accession>A0A238C508</accession>
<keyword evidence="1" id="KW-1133">Transmembrane helix</keyword>